<protein>
    <submittedName>
        <fullName evidence="2">VWA domain-containing protein</fullName>
    </submittedName>
</protein>
<sequence>GSLDFDVTATAGSVEVNNNTQMGADTASVSVRDYEFVSGTHGDNNIVGSDDNDVIVGDVQGLQIVEGQDYNIAFMLDTSGSMGYDVGRAVTELKTVLNTLIESASGPHSGKVNVLLTTFSTESKQVLELDLSSDNAKSQVESILDAIVNRGDGNTNYEAGFQSALNWFENADSGATNLSYFISDGRPNQATDNNVNWYSSKESVVL</sequence>
<evidence type="ECO:0000313" key="2">
    <source>
        <dbReference type="EMBL" id="NMR77095.1"/>
    </source>
</evidence>
<dbReference type="SUPFAM" id="SSF53300">
    <property type="entry name" value="vWA-like"/>
    <property type="match status" value="1"/>
</dbReference>
<comment type="caution">
    <text evidence="2">The sequence shown here is derived from an EMBL/GenBank/DDBJ whole genome shotgun (WGS) entry which is preliminary data.</text>
</comment>
<feature type="non-terminal residue" evidence="2">
    <location>
        <position position="206"/>
    </location>
</feature>
<dbReference type="Gene3D" id="3.40.50.410">
    <property type="entry name" value="von Willebrand factor, type A domain"/>
    <property type="match status" value="1"/>
</dbReference>
<feature type="domain" description="VWFA" evidence="1">
    <location>
        <begin position="71"/>
        <end position="206"/>
    </location>
</feature>
<dbReference type="Proteomes" id="UP000565155">
    <property type="component" value="Unassembled WGS sequence"/>
</dbReference>
<dbReference type="InterPro" id="IPR002035">
    <property type="entry name" value="VWF_A"/>
</dbReference>
<dbReference type="AlphaFoldDB" id="A0A7Y0R1V8"/>
<dbReference type="EMBL" id="JABCMA010000434">
    <property type="protein sequence ID" value="NMR77095.1"/>
    <property type="molecule type" value="Genomic_DNA"/>
</dbReference>
<proteinExistence type="predicted"/>
<dbReference type="PROSITE" id="PS50234">
    <property type="entry name" value="VWFA"/>
    <property type="match status" value="1"/>
</dbReference>
<dbReference type="InterPro" id="IPR036465">
    <property type="entry name" value="vWFA_dom_sf"/>
</dbReference>
<evidence type="ECO:0000313" key="3">
    <source>
        <dbReference type="Proteomes" id="UP000565155"/>
    </source>
</evidence>
<name>A0A7Y0R1V8_VIBAL</name>
<feature type="non-terminal residue" evidence="2">
    <location>
        <position position="1"/>
    </location>
</feature>
<gene>
    <name evidence="2" type="ORF">HKB35_26300</name>
</gene>
<reference evidence="2 3" key="1">
    <citation type="submission" date="2020-04" db="EMBL/GenBank/DDBJ databases">
        <title>Whole-genome sequencing of Vibrio spp. from China reveals different genetic environments of blaCTX-M-14 among diverse lineages.</title>
        <authorList>
            <person name="Zheng Z."/>
            <person name="Ye L."/>
            <person name="Chen S."/>
        </authorList>
    </citation>
    <scope>NUCLEOTIDE SEQUENCE [LARGE SCALE GENOMIC DNA]</scope>
    <source>
        <strain evidence="2 3">Vb1636</strain>
    </source>
</reference>
<organism evidence="2 3">
    <name type="scientific">Vibrio alginolyticus</name>
    <dbReference type="NCBI Taxonomy" id="663"/>
    <lineage>
        <taxon>Bacteria</taxon>
        <taxon>Pseudomonadati</taxon>
        <taxon>Pseudomonadota</taxon>
        <taxon>Gammaproteobacteria</taxon>
        <taxon>Vibrionales</taxon>
        <taxon>Vibrionaceae</taxon>
        <taxon>Vibrio</taxon>
    </lineage>
</organism>
<dbReference type="CDD" id="cd00198">
    <property type="entry name" value="vWFA"/>
    <property type="match status" value="1"/>
</dbReference>
<evidence type="ECO:0000259" key="1">
    <source>
        <dbReference type="PROSITE" id="PS50234"/>
    </source>
</evidence>
<dbReference type="Pfam" id="PF00092">
    <property type="entry name" value="VWA"/>
    <property type="match status" value="1"/>
</dbReference>
<dbReference type="RefSeq" id="WP_169629585.1">
    <property type="nucleotide sequence ID" value="NZ_JABCMA010000434.1"/>
</dbReference>
<accession>A0A7Y0R1V8</accession>